<dbReference type="PROSITE" id="PS51186">
    <property type="entry name" value="GNAT"/>
    <property type="match status" value="1"/>
</dbReference>
<proteinExistence type="predicted"/>
<dbReference type="Pfam" id="PF12802">
    <property type="entry name" value="MarR_2"/>
    <property type="match status" value="1"/>
</dbReference>
<dbReference type="GO" id="GO:0003700">
    <property type="term" value="F:DNA-binding transcription factor activity"/>
    <property type="evidence" value="ECO:0007669"/>
    <property type="project" value="InterPro"/>
</dbReference>
<dbReference type="Proteomes" id="UP000295560">
    <property type="component" value="Unassembled WGS sequence"/>
</dbReference>
<dbReference type="Pfam" id="PF00583">
    <property type="entry name" value="Acetyltransf_1"/>
    <property type="match status" value="1"/>
</dbReference>
<dbReference type="InterPro" id="IPR036390">
    <property type="entry name" value="WH_DNA-bd_sf"/>
</dbReference>
<evidence type="ECO:0000256" key="1">
    <source>
        <dbReference type="ARBA" id="ARBA00022679"/>
    </source>
</evidence>
<dbReference type="AlphaFoldDB" id="A0A4R1IAT5"/>
<dbReference type="RefSeq" id="WP_132426298.1">
    <property type="nucleotide sequence ID" value="NZ_SMFZ01000001.1"/>
</dbReference>
<dbReference type="SUPFAM" id="SSF55729">
    <property type="entry name" value="Acyl-CoA N-acyltransferases (Nat)"/>
    <property type="match status" value="1"/>
</dbReference>
<evidence type="ECO:0000313" key="5">
    <source>
        <dbReference type="Proteomes" id="UP000295560"/>
    </source>
</evidence>
<dbReference type="PANTHER" id="PTHR13947:SF37">
    <property type="entry name" value="LD18367P"/>
    <property type="match status" value="1"/>
</dbReference>
<evidence type="ECO:0000259" key="2">
    <source>
        <dbReference type="PROSITE" id="PS50995"/>
    </source>
</evidence>
<evidence type="ECO:0000259" key="3">
    <source>
        <dbReference type="PROSITE" id="PS51186"/>
    </source>
</evidence>
<dbReference type="Gene3D" id="1.10.10.10">
    <property type="entry name" value="Winged helix-like DNA-binding domain superfamily/Winged helix DNA-binding domain"/>
    <property type="match status" value="1"/>
</dbReference>
<accession>A0A4R1IAT5</accession>
<dbReference type="PROSITE" id="PS50995">
    <property type="entry name" value="HTH_MARR_2"/>
    <property type="match status" value="1"/>
</dbReference>
<dbReference type="InterPro" id="IPR000835">
    <property type="entry name" value="HTH_MarR-typ"/>
</dbReference>
<gene>
    <name evidence="4" type="ORF">EV378_3354</name>
</gene>
<comment type="caution">
    <text evidence="4">The sequence shown here is derived from an EMBL/GenBank/DDBJ whole genome shotgun (WGS) entry which is preliminary data.</text>
</comment>
<dbReference type="OrthoDB" id="273614at2"/>
<feature type="domain" description="HTH marR-type" evidence="2">
    <location>
        <begin position="1"/>
        <end position="139"/>
    </location>
</feature>
<dbReference type="EMBL" id="SMFZ01000001">
    <property type="protein sequence ID" value="TCK27482.1"/>
    <property type="molecule type" value="Genomic_DNA"/>
</dbReference>
<dbReference type="InterPro" id="IPR016181">
    <property type="entry name" value="Acyl_CoA_acyltransferase"/>
</dbReference>
<dbReference type="PANTHER" id="PTHR13947">
    <property type="entry name" value="GNAT FAMILY N-ACETYLTRANSFERASE"/>
    <property type="match status" value="1"/>
</dbReference>
<dbReference type="Gene3D" id="3.40.630.30">
    <property type="match status" value="1"/>
</dbReference>
<keyword evidence="1 4" id="KW-0808">Transferase</keyword>
<dbReference type="CDD" id="cd04301">
    <property type="entry name" value="NAT_SF"/>
    <property type="match status" value="1"/>
</dbReference>
<dbReference type="SMART" id="SM00347">
    <property type="entry name" value="HTH_MARR"/>
    <property type="match status" value="1"/>
</dbReference>
<reference evidence="4 5" key="1">
    <citation type="submission" date="2019-03" db="EMBL/GenBank/DDBJ databases">
        <title>Sequencing the genomes of 1000 actinobacteria strains.</title>
        <authorList>
            <person name="Klenk H.-P."/>
        </authorList>
    </citation>
    <scope>NUCLEOTIDE SEQUENCE [LARGE SCALE GENOMIC DNA]</scope>
    <source>
        <strain evidence="4 5">DSM 44969</strain>
    </source>
</reference>
<organism evidence="4 5">
    <name type="scientific">Pseudonocardia endophytica</name>
    <dbReference type="NCBI Taxonomy" id="401976"/>
    <lineage>
        <taxon>Bacteria</taxon>
        <taxon>Bacillati</taxon>
        <taxon>Actinomycetota</taxon>
        <taxon>Actinomycetes</taxon>
        <taxon>Pseudonocardiales</taxon>
        <taxon>Pseudonocardiaceae</taxon>
        <taxon>Pseudonocardia</taxon>
    </lineage>
</organism>
<dbReference type="InterPro" id="IPR050769">
    <property type="entry name" value="NAT_camello-type"/>
</dbReference>
<dbReference type="GO" id="GO:0008080">
    <property type="term" value="F:N-acetyltransferase activity"/>
    <property type="evidence" value="ECO:0007669"/>
    <property type="project" value="InterPro"/>
</dbReference>
<name>A0A4R1IAT5_PSEEN</name>
<protein>
    <submittedName>
        <fullName evidence="4">MarR family transcriptional regulator with acetyltransferase activity</fullName>
    </submittedName>
</protein>
<dbReference type="SUPFAM" id="SSF46785">
    <property type="entry name" value="Winged helix' DNA-binding domain"/>
    <property type="match status" value="1"/>
</dbReference>
<evidence type="ECO:0000313" key="4">
    <source>
        <dbReference type="EMBL" id="TCK27482.1"/>
    </source>
</evidence>
<feature type="domain" description="N-acetyltransferase" evidence="3">
    <location>
        <begin position="150"/>
        <end position="303"/>
    </location>
</feature>
<dbReference type="InterPro" id="IPR036388">
    <property type="entry name" value="WH-like_DNA-bd_sf"/>
</dbReference>
<keyword evidence="5" id="KW-1185">Reference proteome</keyword>
<dbReference type="InterPro" id="IPR000182">
    <property type="entry name" value="GNAT_dom"/>
</dbReference>
<sequence>MSTGTAAVQHVRAFNRFYTRVIGVLDAGLAGSSYTLTEARVLFELADRGGVETGDLRRDLGLDAGYLSRILGRFDERGLVERERASGDGRKQVVRLTDAGRATFRDLDEKQTDAVRDLLAPLGSGSQDRLVAAMRDVRRELDEHPAPPAVVLRGLEPGDLGWVVSRHGSLYASEYGWDGTFETLVAGVAARYAEAADPRSAGWIAEVDGERAGSVFCVPGADEDTAVLRLLLVEPGFRGLRIGSRLVDECLRFARRAGFRRITLWTVDLLDSARHIYERAGFHLDDENTVHRFGAELNSQNWSRAL</sequence>